<keyword evidence="8 11" id="KW-0472">Membrane</keyword>
<dbReference type="GO" id="GO:0042776">
    <property type="term" value="P:proton motive force-driven mitochondrial ATP synthesis"/>
    <property type="evidence" value="ECO:0007669"/>
    <property type="project" value="TreeGrafter"/>
</dbReference>
<dbReference type="PANTHER" id="PTHR13080">
    <property type="entry name" value="ATP SYNTHASE F CHAIN, MITOCHONDRIAL-RELATED"/>
    <property type="match status" value="1"/>
</dbReference>
<evidence type="ECO:0000256" key="7">
    <source>
        <dbReference type="ARBA" id="ARBA00023128"/>
    </source>
</evidence>
<dbReference type="Proteomes" id="UP001181693">
    <property type="component" value="Unassembled WGS sequence"/>
</dbReference>
<evidence type="ECO:0000256" key="4">
    <source>
        <dbReference type="ARBA" id="ARBA00022547"/>
    </source>
</evidence>
<dbReference type="EMBL" id="DYDO01000003">
    <property type="protein sequence ID" value="DBA27582.1"/>
    <property type="molecule type" value="Genomic_DNA"/>
</dbReference>
<evidence type="ECO:0000256" key="6">
    <source>
        <dbReference type="ARBA" id="ARBA00023065"/>
    </source>
</evidence>
<gene>
    <name evidence="12" type="ORF">GDO54_008057</name>
</gene>
<dbReference type="PANTHER" id="PTHR13080:SF19">
    <property type="entry name" value="ATP SYNTHASE SUBUNIT F, MITOCHONDRIAL"/>
    <property type="match status" value="1"/>
</dbReference>
<comment type="subcellular location">
    <subcellularLocation>
        <location evidence="1">Mitochondrion membrane</location>
    </subcellularLocation>
</comment>
<keyword evidence="13" id="KW-1185">Reference proteome</keyword>
<comment type="caution">
    <text evidence="12">The sequence shown here is derived from an EMBL/GenBank/DDBJ whole genome shotgun (WGS) entry which is preliminary data.</text>
</comment>
<evidence type="ECO:0000256" key="8">
    <source>
        <dbReference type="ARBA" id="ARBA00023136"/>
    </source>
</evidence>
<keyword evidence="11" id="KW-1133">Transmembrane helix</keyword>
<keyword evidence="11" id="KW-0812">Transmembrane</keyword>
<reference evidence="12" key="1">
    <citation type="thesis" date="2020" institute="ProQuest LLC" country="789 East Eisenhower Parkway, Ann Arbor, MI, USA">
        <title>Comparative Genomics and Chromosome Evolution.</title>
        <authorList>
            <person name="Mudd A.B."/>
        </authorList>
    </citation>
    <scope>NUCLEOTIDE SEQUENCE</scope>
    <source>
        <strain evidence="12">1538</strain>
        <tissue evidence="12">Blood</tissue>
    </source>
</reference>
<dbReference type="GO" id="GO:0046933">
    <property type="term" value="F:proton-transporting ATP synthase activity, rotational mechanism"/>
    <property type="evidence" value="ECO:0007669"/>
    <property type="project" value="TreeGrafter"/>
</dbReference>
<keyword evidence="6" id="KW-0406">Ion transport</keyword>
<evidence type="ECO:0008006" key="14">
    <source>
        <dbReference type="Google" id="ProtNLM"/>
    </source>
</evidence>
<feature type="region of interest" description="Disordered" evidence="10">
    <location>
        <begin position="1"/>
        <end position="28"/>
    </location>
</feature>
<evidence type="ECO:0000256" key="5">
    <source>
        <dbReference type="ARBA" id="ARBA00022781"/>
    </source>
</evidence>
<dbReference type="AlphaFoldDB" id="A0AAV3ALT3"/>
<protein>
    <recommendedName>
        <fullName evidence="14">ATP synthase subunit f, mitochondrial</fullName>
    </recommendedName>
</protein>
<evidence type="ECO:0000256" key="9">
    <source>
        <dbReference type="ARBA" id="ARBA00023310"/>
    </source>
</evidence>
<evidence type="ECO:0000256" key="3">
    <source>
        <dbReference type="ARBA" id="ARBA00022448"/>
    </source>
</evidence>
<accession>A0AAV3ALT3</accession>
<sequence>MSFNRRRGPKPEVLGSADSGHYKPAPLPPFPKVPLTSRRLMDVRIGEMLSWLALQRFSMKTIPELGQRAWTQYYNKYINVRKGGIGGIAMILASYCVFSYTWNYHHIRQDRWRKYH</sequence>
<dbReference type="InterPro" id="IPR019344">
    <property type="entry name" value="F1F0-ATPsyn_F_prd"/>
</dbReference>
<keyword evidence="4" id="KW-0138">CF(0)</keyword>
<evidence type="ECO:0000313" key="13">
    <source>
        <dbReference type="Proteomes" id="UP001181693"/>
    </source>
</evidence>
<evidence type="ECO:0000256" key="1">
    <source>
        <dbReference type="ARBA" id="ARBA00004325"/>
    </source>
</evidence>
<evidence type="ECO:0000256" key="10">
    <source>
        <dbReference type="SAM" id="MobiDB-lite"/>
    </source>
</evidence>
<comment type="similarity">
    <text evidence="2">Belongs to the ATPase F chain family.</text>
</comment>
<evidence type="ECO:0000313" key="12">
    <source>
        <dbReference type="EMBL" id="DBA27582.1"/>
    </source>
</evidence>
<name>A0AAV3ALT3_PYXAD</name>
<evidence type="ECO:0000256" key="11">
    <source>
        <dbReference type="SAM" id="Phobius"/>
    </source>
</evidence>
<keyword evidence="3" id="KW-0813">Transport</keyword>
<keyword evidence="9" id="KW-0066">ATP synthesis</keyword>
<keyword evidence="5" id="KW-0375">Hydrogen ion transport</keyword>
<dbReference type="GO" id="GO:0045259">
    <property type="term" value="C:proton-transporting ATP synthase complex"/>
    <property type="evidence" value="ECO:0007669"/>
    <property type="project" value="UniProtKB-KW"/>
</dbReference>
<evidence type="ECO:0000256" key="2">
    <source>
        <dbReference type="ARBA" id="ARBA00005895"/>
    </source>
</evidence>
<dbReference type="GO" id="GO:0031966">
    <property type="term" value="C:mitochondrial membrane"/>
    <property type="evidence" value="ECO:0007669"/>
    <property type="project" value="UniProtKB-SubCell"/>
</dbReference>
<dbReference type="Pfam" id="PF10206">
    <property type="entry name" value="WRW"/>
    <property type="match status" value="1"/>
</dbReference>
<feature type="transmembrane region" description="Helical" evidence="11">
    <location>
        <begin position="83"/>
        <end position="102"/>
    </location>
</feature>
<organism evidence="12 13">
    <name type="scientific">Pyxicephalus adspersus</name>
    <name type="common">African bullfrog</name>
    <dbReference type="NCBI Taxonomy" id="30357"/>
    <lineage>
        <taxon>Eukaryota</taxon>
        <taxon>Metazoa</taxon>
        <taxon>Chordata</taxon>
        <taxon>Craniata</taxon>
        <taxon>Vertebrata</taxon>
        <taxon>Euteleostomi</taxon>
        <taxon>Amphibia</taxon>
        <taxon>Batrachia</taxon>
        <taxon>Anura</taxon>
        <taxon>Neobatrachia</taxon>
        <taxon>Ranoidea</taxon>
        <taxon>Pyxicephalidae</taxon>
        <taxon>Pyxicephalinae</taxon>
        <taxon>Pyxicephalus</taxon>
    </lineage>
</organism>
<keyword evidence="7" id="KW-0496">Mitochondrion</keyword>
<proteinExistence type="inferred from homology"/>